<dbReference type="eggNOG" id="COG1540">
    <property type="taxonomic scope" value="Bacteria"/>
</dbReference>
<name>A0A066ZAB0_9ACTN</name>
<organism evidence="2 3">
    <name type="scientific">Kitasatospora cheerisanensis KCTC 2395</name>
    <dbReference type="NCBI Taxonomy" id="1348663"/>
    <lineage>
        <taxon>Bacteria</taxon>
        <taxon>Bacillati</taxon>
        <taxon>Actinomycetota</taxon>
        <taxon>Actinomycetes</taxon>
        <taxon>Kitasatosporales</taxon>
        <taxon>Streptomycetaceae</taxon>
        <taxon>Kitasatospora</taxon>
    </lineage>
</organism>
<dbReference type="OrthoDB" id="4422408at2"/>
<evidence type="ECO:0000313" key="2">
    <source>
        <dbReference type="EMBL" id="KDN87231.1"/>
    </source>
</evidence>
<evidence type="ECO:0000313" key="3">
    <source>
        <dbReference type="Proteomes" id="UP000027178"/>
    </source>
</evidence>
<keyword evidence="3" id="KW-1185">Reference proteome</keyword>
<reference evidence="2 3" key="1">
    <citation type="submission" date="2014-05" db="EMBL/GenBank/DDBJ databases">
        <title>Draft Genome Sequence of Kitasatospora cheerisanensis KCTC 2395.</title>
        <authorList>
            <person name="Nam D.H."/>
        </authorList>
    </citation>
    <scope>NUCLEOTIDE SEQUENCE [LARGE SCALE GENOMIC DNA]</scope>
    <source>
        <strain evidence="2 3">KCTC 2395</strain>
    </source>
</reference>
<feature type="region of interest" description="Disordered" evidence="1">
    <location>
        <begin position="223"/>
        <end position="271"/>
    </location>
</feature>
<sequence>MASDFDEPASASGGSGRRVLDLLDKAIGAQSPLVRRNIARARQRNPEATPAEVVRNLERMYVSALTGTGAAVGGAAAAPGVGTGVALALSAGEALSSLELSALFALSVADVHGVPLGEIERRRTIVMGIMLGGSSSATITKIAERTGQHWGRQVVAKVPLETLRRINSVLGKNFVTKYGTKQGIIVLGRAAPFGIGAVIGGGANAAVAALAVRAARRAFGPAPDAWPWPVGGEAAETGPVTVPAPHCPASDGTPAEGLAAAESAAGSPAEE</sequence>
<dbReference type="EMBL" id="JNBY01000045">
    <property type="protein sequence ID" value="KDN87231.1"/>
    <property type="molecule type" value="Genomic_DNA"/>
</dbReference>
<accession>A0A066ZAB0</accession>
<evidence type="ECO:0000256" key="1">
    <source>
        <dbReference type="SAM" id="MobiDB-lite"/>
    </source>
</evidence>
<proteinExistence type="predicted"/>
<feature type="compositionally biased region" description="Low complexity" evidence="1">
    <location>
        <begin position="254"/>
        <end position="271"/>
    </location>
</feature>
<dbReference type="AlphaFoldDB" id="A0A066ZAB0"/>
<dbReference type="PATRIC" id="fig|1348663.4.peg.955"/>
<dbReference type="HOGENOM" id="CLU_058821_2_0_11"/>
<protein>
    <recommendedName>
        <fullName evidence="4">EcsC family protein</fullName>
    </recommendedName>
</protein>
<dbReference type="Proteomes" id="UP000027178">
    <property type="component" value="Unassembled WGS sequence"/>
</dbReference>
<gene>
    <name evidence="2" type="ORF">KCH_10020</name>
</gene>
<comment type="caution">
    <text evidence="2">The sequence shown here is derived from an EMBL/GenBank/DDBJ whole genome shotgun (WGS) entry which is preliminary data.</text>
</comment>
<evidence type="ECO:0008006" key="4">
    <source>
        <dbReference type="Google" id="ProtNLM"/>
    </source>
</evidence>
<dbReference type="RefSeq" id="WP_084223253.1">
    <property type="nucleotide sequence ID" value="NZ_KK853997.1"/>
</dbReference>